<dbReference type="Pfam" id="PF13360">
    <property type="entry name" value="PQQ_2"/>
    <property type="match status" value="2"/>
</dbReference>
<proteinExistence type="predicted"/>
<dbReference type="PANTHER" id="PTHR34512">
    <property type="entry name" value="CELL SURFACE PROTEIN"/>
    <property type="match status" value="1"/>
</dbReference>
<accession>A0A5B9W0T4</accession>
<dbReference type="InterPro" id="IPR000253">
    <property type="entry name" value="FHA_dom"/>
</dbReference>
<dbReference type="KEGG" id="agv:OJF2_24110"/>
<dbReference type="SMART" id="SM00564">
    <property type="entry name" value="PQQ"/>
    <property type="match status" value="5"/>
</dbReference>
<dbReference type="PANTHER" id="PTHR34512:SF30">
    <property type="entry name" value="OUTER MEMBRANE PROTEIN ASSEMBLY FACTOR BAMB"/>
    <property type="match status" value="1"/>
</dbReference>
<feature type="compositionally biased region" description="Basic and acidic residues" evidence="1">
    <location>
        <begin position="129"/>
        <end position="147"/>
    </location>
</feature>
<dbReference type="InterPro" id="IPR018391">
    <property type="entry name" value="PQQ_b-propeller_rpt"/>
</dbReference>
<evidence type="ECO:0000256" key="1">
    <source>
        <dbReference type="SAM" id="MobiDB-lite"/>
    </source>
</evidence>
<dbReference type="InterPro" id="IPR015943">
    <property type="entry name" value="WD40/YVTN_repeat-like_dom_sf"/>
</dbReference>
<dbReference type="Proteomes" id="UP000324233">
    <property type="component" value="Chromosome"/>
</dbReference>
<dbReference type="Gene3D" id="2.130.10.10">
    <property type="entry name" value="YVTN repeat-like/Quinoprotein amine dehydrogenase"/>
    <property type="match status" value="3"/>
</dbReference>
<dbReference type="InterPro" id="IPR008984">
    <property type="entry name" value="SMAD_FHA_dom_sf"/>
</dbReference>
<keyword evidence="5" id="KW-1185">Reference proteome</keyword>
<dbReference type="AlphaFoldDB" id="A0A5B9W0T4"/>
<evidence type="ECO:0000256" key="2">
    <source>
        <dbReference type="SAM" id="Phobius"/>
    </source>
</evidence>
<feature type="transmembrane region" description="Helical" evidence="2">
    <location>
        <begin position="215"/>
        <end position="237"/>
    </location>
</feature>
<dbReference type="Gene3D" id="2.60.200.20">
    <property type="match status" value="1"/>
</dbReference>
<keyword evidence="2" id="KW-1133">Transmembrane helix</keyword>
<dbReference type="OrthoDB" id="220723at2"/>
<name>A0A5B9W0T4_9BACT</name>
<dbReference type="RefSeq" id="WP_148593876.1">
    <property type="nucleotide sequence ID" value="NZ_CP042997.1"/>
</dbReference>
<feature type="compositionally biased region" description="Basic and acidic residues" evidence="1">
    <location>
        <begin position="111"/>
        <end position="121"/>
    </location>
</feature>
<dbReference type="EMBL" id="CP042997">
    <property type="protein sequence ID" value="QEH33879.1"/>
    <property type="molecule type" value="Genomic_DNA"/>
</dbReference>
<dbReference type="Pfam" id="PF00498">
    <property type="entry name" value="FHA"/>
    <property type="match status" value="1"/>
</dbReference>
<keyword evidence="2" id="KW-0812">Transmembrane</keyword>
<evidence type="ECO:0000313" key="5">
    <source>
        <dbReference type="Proteomes" id="UP000324233"/>
    </source>
</evidence>
<dbReference type="InterPro" id="IPR011047">
    <property type="entry name" value="Quinoprotein_ADH-like_sf"/>
</dbReference>
<dbReference type="SUPFAM" id="SSF49879">
    <property type="entry name" value="SMAD/FHA domain"/>
    <property type="match status" value="1"/>
</dbReference>
<evidence type="ECO:0000259" key="3">
    <source>
        <dbReference type="PROSITE" id="PS50006"/>
    </source>
</evidence>
<protein>
    <submittedName>
        <fullName evidence="4">Outer membrane biogenesis protein BamB</fullName>
    </submittedName>
</protein>
<evidence type="ECO:0000313" key="4">
    <source>
        <dbReference type="EMBL" id="QEH33879.1"/>
    </source>
</evidence>
<keyword evidence="2" id="KW-0472">Membrane</keyword>
<sequence precursor="true">MATLEVHDDQGRVQFVELSRDHPALFGTSAACDVVLSGEGVRPVHGRILWKKHRFRIEASPDAQYVEVNGTKMSSSSLHQGDEVGVGPCRIYMFRIDEDLGRRPGRRASRRGAEEATRVLDRPAAQPSARDEVRGGRGREDGDEKTRVLTRPAKLESPAWLDELELEGPPRAGLAEVGPGAKADASEGRLGAWFRALRDRRAEAPGRERLVSSPLVIGLVVALLALVGMGIGLRAIIVKSQTESSYNHAFEEMEDGDFRSAMRDFDAFLAAYPEDRRAGQARVLRALANVRQYITVSGATWSTALEAAGEMLSGVGDEPAFRDSRAELADLVIRIGEGLADRARRSADENSLREAETAVTLHAQIAGESAAAFLKKSRLPDLLDEARAAVRKSQARAESLAAMDRALQAGSAPGVYAARDALVSKYADLSRDAELVRHMSGANELVKKAVRLDASRRPAATDDRREGLGPATTLVLRSSAAPAGPVAADTLAYGLADGIAYALDSSSGAPVWQRPVGLSAPFPPTAVAGDSSVLVADARHDELLKLEAATGKLIWRLPLGEPIESPPLVLGNDLFQALPGGKLLAVSLRQGEVLGTLNLGLPLAKAPVSDEQGRFLYLLARRDCLFTLSREPLACLGVEYLGHDEGSIACTPVRVGRYLVVAEDDRPAESTWRVMLLEDEGAKLRPAQRLDVAGWQWATPATAGSVLWATGDRGAVEAFALGDYSSDSPLRSLARTNPDADSAGPAFGLALSERELWLGGARSGRYDLDAERGKIAARFLLGPLGPPIAPLQAIDGRRRVVFTTRDPATGGSLLCGVDAKEGSIGWRTILGAGWPTPLSRTAKGDGLKTVGEAGGVDVLPLQRLTAGGFEVLPIAGTGVKALPAGRLMTVAGRGDGIDVIAPDGGGASVWVHEPGGGQGIEAWRKVELPSSLASPPLAWEGNLLIPGADGRVYLIDPLSAESRAEPFVPVYDRDRRGRWLAPAPIDATTAILADDTGRVRRLALKAEPAPRLVVEAESLLDRGIVSDPAVTEGAAIVATSDAKVRALSIRDLSPVGSWPLAAPLVGRPVIVAGRCFVADAAGGVLALLADGRRAWSAQLDSPAIGEPIVEGDTVWFLERTGALQGRSLADGSPRRRMELDILPAGGLLQVGGRTLVPVARGTLRPVDLNAQPGGRP</sequence>
<reference evidence="4 5" key="1">
    <citation type="submission" date="2019-08" db="EMBL/GenBank/DDBJ databases">
        <title>Deep-cultivation of Planctomycetes and their phenomic and genomic characterization uncovers novel biology.</title>
        <authorList>
            <person name="Wiegand S."/>
            <person name="Jogler M."/>
            <person name="Boedeker C."/>
            <person name="Pinto D."/>
            <person name="Vollmers J."/>
            <person name="Rivas-Marin E."/>
            <person name="Kohn T."/>
            <person name="Peeters S.H."/>
            <person name="Heuer A."/>
            <person name="Rast P."/>
            <person name="Oberbeckmann S."/>
            <person name="Bunk B."/>
            <person name="Jeske O."/>
            <person name="Meyerdierks A."/>
            <person name="Storesund J.E."/>
            <person name="Kallscheuer N."/>
            <person name="Luecker S."/>
            <person name="Lage O.M."/>
            <person name="Pohl T."/>
            <person name="Merkel B.J."/>
            <person name="Hornburger P."/>
            <person name="Mueller R.-W."/>
            <person name="Bruemmer F."/>
            <person name="Labrenz M."/>
            <person name="Spormann A.M."/>
            <person name="Op den Camp H."/>
            <person name="Overmann J."/>
            <person name="Amann R."/>
            <person name="Jetten M.S.M."/>
            <person name="Mascher T."/>
            <person name="Medema M.H."/>
            <person name="Devos D.P."/>
            <person name="Kaster A.-K."/>
            <person name="Ovreas L."/>
            <person name="Rohde M."/>
            <person name="Galperin M.Y."/>
            <person name="Jogler C."/>
        </authorList>
    </citation>
    <scope>NUCLEOTIDE SEQUENCE [LARGE SCALE GENOMIC DNA]</scope>
    <source>
        <strain evidence="4 5">OJF2</strain>
    </source>
</reference>
<dbReference type="InterPro" id="IPR002372">
    <property type="entry name" value="PQQ_rpt_dom"/>
</dbReference>
<feature type="region of interest" description="Disordered" evidence="1">
    <location>
        <begin position="103"/>
        <end position="147"/>
    </location>
</feature>
<dbReference type="SUPFAM" id="SSF50998">
    <property type="entry name" value="Quinoprotein alcohol dehydrogenase-like"/>
    <property type="match status" value="3"/>
</dbReference>
<feature type="domain" description="FHA" evidence="3">
    <location>
        <begin position="24"/>
        <end position="78"/>
    </location>
</feature>
<organism evidence="4 5">
    <name type="scientific">Aquisphaera giovannonii</name>
    <dbReference type="NCBI Taxonomy" id="406548"/>
    <lineage>
        <taxon>Bacteria</taxon>
        <taxon>Pseudomonadati</taxon>
        <taxon>Planctomycetota</taxon>
        <taxon>Planctomycetia</taxon>
        <taxon>Isosphaerales</taxon>
        <taxon>Isosphaeraceae</taxon>
        <taxon>Aquisphaera</taxon>
    </lineage>
</organism>
<gene>
    <name evidence="4" type="ORF">OJF2_24110</name>
</gene>
<dbReference type="CDD" id="cd00060">
    <property type="entry name" value="FHA"/>
    <property type="match status" value="1"/>
</dbReference>
<dbReference type="PROSITE" id="PS50006">
    <property type="entry name" value="FHA_DOMAIN"/>
    <property type="match status" value="1"/>
</dbReference>